<evidence type="ECO:0000259" key="10">
    <source>
        <dbReference type="Pfam" id="PF00909"/>
    </source>
</evidence>
<keyword evidence="3" id="KW-0813">Transport</keyword>
<keyword evidence="7" id="KW-0924">Ammonia transport</keyword>
<evidence type="ECO:0000256" key="6">
    <source>
        <dbReference type="ARBA" id="ARBA00023136"/>
    </source>
</evidence>
<evidence type="ECO:0000256" key="5">
    <source>
        <dbReference type="ARBA" id="ARBA00022989"/>
    </source>
</evidence>
<dbReference type="Pfam" id="PF00909">
    <property type="entry name" value="Ammonium_transp"/>
    <property type="match status" value="1"/>
</dbReference>
<dbReference type="Gene3D" id="1.10.3430.10">
    <property type="entry name" value="Ammonium transporter AmtB like domains"/>
    <property type="match status" value="1"/>
</dbReference>
<keyword evidence="5 9" id="KW-1133">Transmembrane helix</keyword>
<keyword evidence="4 9" id="KW-0812">Transmembrane</keyword>
<evidence type="ECO:0000256" key="4">
    <source>
        <dbReference type="ARBA" id="ARBA00022692"/>
    </source>
</evidence>
<accession>A0ABS1UVS9</accession>
<evidence type="ECO:0000256" key="2">
    <source>
        <dbReference type="ARBA" id="ARBA00005887"/>
    </source>
</evidence>
<comment type="similarity">
    <text evidence="2">Belongs to the ammonia transporter channel (TC 1.A.11.2) family.</text>
</comment>
<sequence length="155" mass="16579">MNPGDTAWVLVCTGLVLFMTPGLAVFYGGMVRSRNVLAMLQQNMIALGVVSLTWVFVGYTFAFGDDAGSGLFGNLELFGLTDLKVPPAPHLHVVDARIPIPALPFVAYQMMFPVLTPAPVTGATAGRVKFGCWAPFLAIRSIVLSAPLLLSLWTP</sequence>
<dbReference type="PANTHER" id="PTHR43029">
    <property type="entry name" value="AMMONIUM TRANSPORTER MEP2"/>
    <property type="match status" value="1"/>
</dbReference>
<protein>
    <recommendedName>
        <fullName evidence="8">Ammonium transporter</fullName>
    </recommendedName>
</protein>
<evidence type="ECO:0000256" key="8">
    <source>
        <dbReference type="ARBA" id="ARBA00050025"/>
    </source>
</evidence>
<gene>
    <name evidence="11" type="ORF">JMF97_30520</name>
</gene>
<evidence type="ECO:0000256" key="1">
    <source>
        <dbReference type="ARBA" id="ARBA00004141"/>
    </source>
</evidence>
<evidence type="ECO:0000313" key="12">
    <source>
        <dbReference type="Proteomes" id="UP000661193"/>
    </source>
</evidence>
<comment type="caution">
    <text evidence="11">The sequence shown here is derived from an EMBL/GenBank/DDBJ whole genome shotgun (WGS) entry which is preliminary data.</text>
</comment>
<dbReference type="InterPro" id="IPR024041">
    <property type="entry name" value="NH4_transpt_AmtB-like_dom"/>
</dbReference>
<dbReference type="PANTHER" id="PTHR43029:SF10">
    <property type="entry name" value="AMMONIUM TRANSPORTER MEP2"/>
    <property type="match status" value="1"/>
</dbReference>
<dbReference type="EMBL" id="JAETXL010000035">
    <property type="protein sequence ID" value="MBL6280487.1"/>
    <property type="molecule type" value="Genomic_DNA"/>
</dbReference>
<reference evidence="11 12" key="1">
    <citation type="submission" date="2021-01" db="EMBL/GenBank/DDBJ databases">
        <title>Genome sequencing of Micromonospora fiedleri MG-37.</title>
        <authorList>
            <person name="Moreland P.E.J."/>
            <person name="Stach J.E.M."/>
        </authorList>
    </citation>
    <scope>NUCLEOTIDE SEQUENCE [LARGE SCALE GENOMIC DNA]</scope>
    <source>
        <strain evidence="11 12">MG-37</strain>
    </source>
</reference>
<dbReference type="InterPro" id="IPR001905">
    <property type="entry name" value="Ammonium_transpt"/>
</dbReference>
<comment type="subcellular location">
    <subcellularLocation>
        <location evidence="1">Membrane</location>
        <topology evidence="1">Multi-pass membrane protein</topology>
    </subcellularLocation>
</comment>
<evidence type="ECO:0000256" key="9">
    <source>
        <dbReference type="SAM" id="Phobius"/>
    </source>
</evidence>
<feature type="transmembrane region" description="Helical" evidence="9">
    <location>
        <begin position="130"/>
        <end position="153"/>
    </location>
</feature>
<dbReference type="InterPro" id="IPR029020">
    <property type="entry name" value="Ammonium/urea_transptr"/>
</dbReference>
<proteinExistence type="inferred from homology"/>
<evidence type="ECO:0000313" key="11">
    <source>
        <dbReference type="EMBL" id="MBL6280487.1"/>
    </source>
</evidence>
<name>A0ABS1UVS9_9ACTN</name>
<feature type="non-terminal residue" evidence="11">
    <location>
        <position position="155"/>
    </location>
</feature>
<organism evidence="11 12">
    <name type="scientific">Micromonospora fiedleri</name>
    <dbReference type="NCBI Taxonomy" id="1157498"/>
    <lineage>
        <taxon>Bacteria</taxon>
        <taxon>Bacillati</taxon>
        <taxon>Actinomycetota</taxon>
        <taxon>Actinomycetes</taxon>
        <taxon>Micromonosporales</taxon>
        <taxon>Micromonosporaceae</taxon>
        <taxon>Micromonospora</taxon>
    </lineage>
</organism>
<dbReference type="SUPFAM" id="SSF111352">
    <property type="entry name" value="Ammonium transporter"/>
    <property type="match status" value="1"/>
</dbReference>
<evidence type="ECO:0000256" key="7">
    <source>
        <dbReference type="ARBA" id="ARBA00023177"/>
    </source>
</evidence>
<keyword evidence="6 9" id="KW-0472">Membrane</keyword>
<feature type="transmembrane region" description="Helical" evidence="9">
    <location>
        <begin position="6"/>
        <end position="31"/>
    </location>
</feature>
<feature type="transmembrane region" description="Helical" evidence="9">
    <location>
        <begin position="43"/>
        <end position="62"/>
    </location>
</feature>
<keyword evidence="12" id="KW-1185">Reference proteome</keyword>
<dbReference type="Proteomes" id="UP000661193">
    <property type="component" value="Unassembled WGS sequence"/>
</dbReference>
<feature type="domain" description="Ammonium transporter AmtB-like" evidence="10">
    <location>
        <begin position="7"/>
        <end position="153"/>
    </location>
</feature>
<evidence type="ECO:0000256" key="3">
    <source>
        <dbReference type="ARBA" id="ARBA00022448"/>
    </source>
</evidence>